<evidence type="ECO:0000313" key="6">
    <source>
        <dbReference type="Proteomes" id="UP000461730"/>
    </source>
</evidence>
<gene>
    <name evidence="5" type="ORF">GO493_18880</name>
</gene>
<dbReference type="AlphaFoldDB" id="A0A7K1U8N1"/>
<dbReference type="InterPro" id="IPR034032">
    <property type="entry name" value="Zn_MMP-like_bac"/>
</dbReference>
<organism evidence="5 6">
    <name type="scientific">Chitinophaga tropicalis</name>
    <dbReference type="NCBI Taxonomy" id="2683588"/>
    <lineage>
        <taxon>Bacteria</taxon>
        <taxon>Pseudomonadati</taxon>
        <taxon>Bacteroidota</taxon>
        <taxon>Chitinophagia</taxon>
        <taxon>Chitinophagales</taxon>
        <taxon>Chitinophagaceae</taxon>
        <taxon>Chitinophaga</taxon>
    </lineage>
</organism>
<dbReference type="InterPro" id="IPR033428">
    <property type="entry name" value="DUF5118"/>
</dbReference>
<evidence type="ECO:0000259" key="4">
    <source>
        <dbReference type="Pfam" id="PF17162"/>
    </source>
</evidence>
<dbReference type="InterPro" id="IPR024079">
    <property type="entry name" value="MetalloPept_cat_dom_sf"/>
</dbReference>
<dbReference type="RefSeq" id="WP_157307789.1">
    <property type="nucleotide sequence ID" value="NZ_WRXN01000008.1"/>
</dbReference>
<keyword evidence="6" id="KW-1185">Reference proteome</keyword>
<evidence type="ECO:0000259" key="3">
    <source>
        <dbReference type="Pfam" id="PF17148"/>
    </source>
</evidence>
<reference evidence="5 6" key="1">
    <citation type="submission" date="2019-12" db="EMBL/GenBank/DDBJ databases">
        <title>Chitinophaga sp. strain ysch24 (GDMCC 1.1355), whole genome shotgun sequence.</title>
        <authorList>
            <person name="Zhang X."/>
        </authorList>
    </citation>
    <scope>NUCLEOTIDE SEQUENCE [LARGE SCALE GENOMIC DNA]</scope>
    <source>
        <strain evidence="6">ysch24</strain>
    </source>
</reference>
<protein>
    <submittedName>
        <fullName evidence="5">DUF5117 domain-containing protein</fullName>
    </submittedName>
</protein>
<dbReference type="PANTHER" id="PTHR38478">
    <property type="entry name" value="PEPTIDASE M1A AND M12B"/>
    <property type="match status" value="1"/>
</dbReference>
<sequence length="814" mass="91768">MKTIQRLMLIAILIAMSPPLQVQGIAKPDSVPLIESYIKPEAERHYGMCNVYIQEGRYLMEVPDSLQGRDILSAITIVQGSAREERPAEKRFGYAGDAVFERIVRFVKEGDRLNLVQPLFMNANDSATWYYRPAGNVLLPVLLSFPVKARGAHSVLIDFTEILTGDGDLFALKGAKEDLGLGSLEADKSSILSIRCFPGNMNFRSLRTYGPGPASATNSEGPKKTTPLSTAWEVGASWILLPVTPMPQRFADERVGYFTKGIKDLDHFPTNPRIVQLATRWDLRPRPEDIQRYQAGELVEPEKPIVFYIDHNTPAYLVSYFMEGVNAWQKAFEKAGFKNAICAKPEPSPEEDSSYSPEDVRYSYISYKASPIPNAYGPQVCDPRSGQIISSRVAVFHNIMDLVQRWYFAMCAATDTAARRYPLSREVMGRLVCNVITHEIGHTLGLRHNFAGSSSYDTDSIRNAAFVEKNGFGASVMDYMRFNYVAQPEDHMPAALLTPGIGVYDLFAIEWGYRYFPQFNSPKSAADSLEHWVTAKRKDVRLHFGKETDHYDPRCQSEDVGNDPVKAGRLGMRNLRLTMKHFEEWAKTSEIDPVHYRQQYRSLLGRYHNYITHALRNIGGRYNNADARPEEGLPAYLPVSHEKQMETMVFLKEYLLTYPGWLFEPSIMEKAAFEFDRDGAEPFSNSLSRLLMMYDQLAANELVTGNNAFTTNDLFNQLYDAIFGKLQNGQPVSEFDRVLQRGLLIKAIAIAESPAAFPNDVAVKLMLMIDKIKMRCEVALPLTADLLTKAHLQSLADMIKIWKTGDAGTLLGRQ</sequence>
<proteinExistence type="predicted"/>
<accession>A0A7K1U8N1</accession>
<feature type="domain" description="DUF5118" evidence="4">
    <location>
        <begin position="37"/>
        <end position="79"/>
    </location>
</feature>
<name>A0A7K1U8N1_9BACT</name>
<dbReference type="InterPro" id="IPR032534">
    <property type="entry name" value="EcxA_zinc-bd"/>
</dbReference>
<keyword evidence="1" id="KW-0732">Signal</keyword>
<dbReference type="SUPFAM" id="SSF55486">
    <property type="entry name" value="Metalloproteases ('zincins'), catalytic domain"/>
    <property type="match status" value="1"/>
</dbReference>
<feature type="domain" description="EcxA zinc-binding" evidence="2">
    <location>
        <begin position="423"/>
        <end position="727"/>
    </location>
</feature>
<dbReference type="InterPro" id="IPR033413">
    <property type="entry name" value="DUF5117"/>
</dbReference>
<dbReference type="Pfam" id="PF17148">
    <property type="entry name" value="DUF5117"/>
    <property type="match status" value="1"/>
</dbReference>
<dbReference type="Proteomes" id="UP000461730">
    <property type="component" value="Unassembled WGS sequence"/>
</dbReference>
<dbReference type="GO" id="GO:0008237">
    <property type="term" value="F:metallopeptidase activity"/>
    <property type="evidence" value="ECO:0007669"/>
    <property type="project" value="InterPro"/>
</dbReference>
<dbReference type="PANTHER" id="PTHR38478:SF1">
    <property type="entry name" value="ZINC DEPENDENT METALLOPROTEASE DOMAIN LIPOPROTEIN"/>
    <property type="match status" value="1"/>
</dbReference>
<dbReference type="EMBL" id="WRXN01000008">
    <property type="protein sequence ID" value="MVT10345.1"/>
    <property type="molecule type" value="Genomic_DNA"/>
</dbReference>
<dbReference type="Pfam" id="PF17162">
    <property type="entry name" value="DUF5118"/>
    <property type="match status" value="1"/>
</dbReference>
<dbReference type="CDD" id="cd04276">
    <property type="entry name" value="ZnMc_MMP_like_2"/>
    <property type="match status" value="1"/>
</dbReference>
<comment type="caution">
    <text evidence="5">The sequence shown here is derived from an EMBL/GenBank/DDBJ whole genome shotgun (WGS) entry which is preliminary data.</text>
</comment>
<feature type="domain" description="DUF5117" evidence="3">
    <location>
        <begin position="96"/>
        <end position="286"/>
    </location>
</feature>
<feature type="chain" id="PRO_5029591224" evidence="1">
    <location>
        <begin position="23"/>
        <end position="814"/>
    </location>
</feature>
<evidence type="ECO:0000259" key="2">
    <source>
        <dbReference type="Pfam" id="PF16313"/>
    </source>
</evidence>
<dbReference type="Gene3D" id="3.40.390.10">
    <property type="entry name" value="Collagenase (Catalytic Domain)"/>
    <property type="match status" value="1"/>
</dbReference>
<evidence type="ECO:0000313" key="5">
    <source>
        <dbReference type="EMBL" id="MVT10345.1"/>
    </source>
</evidence>
<dbReference type="Pfam" id="PF16313">
    <property type="entry name" value="DUF4953"/>
    <property type="match status" value="1"/>
</dbReference>
<evidence type="ECO:0000256" key="1">
    <source>
        <dbReference type="SAM" id="SignalP"/>
    </source>
</evidence>
<feature type="signal peptide" evidence="1">
    <location>
        <begin position="1"/>
        <end position="22"/>
    </location>
</feature>